<protein>
    <recommendedName>
        <fullName evidence="4">aldehyde dehydrogenase (NAD(+))</fullName>
        <ecNumber evidence="4">1.2.1.3</ecNumber>
    </recommendedName>
</protein>
<feature type="domain" description="Aldehyde dehydrogenase" evidence="7">
    <location>
        <begin position="142"/>
        <end position="466"/>
    </location>
</feature>
<comment type="similarity">
    <text evidence="1 6">Belongs to the aldehyde dehydrogenase family.</text>
</comment>
<dbReference type="PANTHER" id="PTHR11699">
    <property type="entry name" value="ALDEHYDE DEHYDROGENASE-RELATED"/>
    <property type="match status" value="1"/>
</dbReference>
<dbReference type="FunFam" id="3.40.309.10:FF:000001">
    <property type="entry name" value="Mitochondrial aldehyde dehydrogenase 2"/>
    <property type="match status" value="1"/>
</dbReference>
<dbReference type="EMBL" id="KE124801">
    <property type="protein sequence ID" value="EPB79046.1"/>
    <property type="molecule type" value="Genomic_DNA"/>
</dbReference>
<organism evidence="8 9">
    <name type="scientific">Ancylostoma ceylanicum</name>
    <dbReference type="NCBI Taxonomy" id="53326"/>
    <lineage>
        <taxon>Eukaryota</taxon>
        <taxon>Metazoa</taxon>
        <taxon>Ecdysozoa</taxon>
        <taxon>Nematoda</taxon>
        <taxon>Chromadorea</taxon>
        <taxon>Rhabditida</taxon>
        <taxon>Rhabditina</taxon>
        <taxon>Rhabditomorpha</taxon>
        <taxon>Strongyloidea</taxon>
        <taxon>Ancylostomatidae</taxon>
        <taxon>Ancylostomatinae</taxon>
        <taxon>Ancylostoma</taxon>
    </lineage>
</organism>
<accession>A0A0D6M9D1</accession>
<name>A0A0D6M9D1_9BILA</name>
<keyword evidence="9" id="KW-1185">Reference proteome</keyword>
<feature type="active site" evidence="5">
    <location>
        <position position="243"/>
    </location>
</feature>
<evidence type="ECO:0000256" key="4">
    <source>
        <dbReference type="ARBA" id="ARBA00024226"/>
    </source>
</evidence>
<dbReference type="PROSITE" id="PS00070">
    <property type="entry name" value="ALDEHYDE_DEHYDR_CYS"/>
    <property type="match status" value="1"/>
</dbReference>
<reference evidence="8 9" key="1">
    <citation type="submission" date="2013-05" db="EMBL/GenBank/DDBJ databases">
        <title>Draft genome of the parasitic nematode Anyclostoma ceylanicum.</title>
        <authorList>
            <person name="Mitreva M."/>
        </authorList>
    </citation>
    <scope>NUCLEOTIDE SEQUENCE [LARGE SCALE GENOMIC DNA]</scope>
</reference>
<dbReference type="InterPro" id="IPR016161">
    <property type="entry name" value="Ald_DH/histidinol_DH"/>
</dbReference>
<dbReference type="InterPro" id="IPR016160">
    <property type="entry name" value="Ald_DH_CS_CYS"/>
</dbReference>
<evidence type="ECO:0000313" key="9">
    <source>
        <dbReference type="Proteomes" id="UP000054495"/>
    </source>
</evidence>
<keyword evidence="2 6" id="KW-0560">Oxidoreductase</keyword>
<dbReference type="InterPro" id="IPR015590">
    <property type="entry name" value="Aldehyde_DH_dom"/>
</dbReference>
<dbReference type="PROSITE" id="PS00687">
    <property type="entry name" value="ALDEHYDE_DEHYDR_GLU"/>
    <property type="match status" value="1"/>
</dbReference>
<dbReference type="Pfam" id="PF00171">
    <property type="entry name" value="Aldedh"/>
    <property type="match status" value="2"/>
</dbReference>
<dbReference type="AlphaFoldDB" id="A0A0D6M9D1"/>
<dbReference type="SUPFAM" id="SSF53720">
    <property type="entry name" value="ALDH-like"/>
    <property type="match status" value="1"/>
</dbReference>
<evidence type="ECO:0000259" key="7">
    <source>
        <dbReference type="Pfam" id="PF00171"/>
    </source>
</evidence>
<dbReference type="EC" id="1.2.1.3" evidence="4"/>
<evidence type="ECO:0000256" key="2">
    <source>
        <dbReference type="ARBA" id="ARBA00023002"/>
    </source>
</evidence>
<gene>
    <name evidence="8" type="ORF">ANCCEY_01903</name>
</gene>
<keyword evidence="3" id="KW-0520">NAD</keyword>
<dbReference type="GO" id="GO:0004029">
    <property type="term" value="F:aldehyde dehydrogenase (NAD+) activity"/>
    <property type="evidence" value="ECO:0007669"/>
    <property type="project" value="UniProtKB-EC"/>
</dbReference>
<dbReference type="InterPro" id="IPR016162">
    <property type="entry name" value="Ald_DH_N"/>
</dbReference>
<proteinExistence type="inferred from homology"/>
<dbReference type="Gene3D" id="3.40.605.10">
    <property type="entry name" value="Aldehyde Dehydrogenase, Chain A, domain 1"/>
    <property type="match status" value="2"/>
</dbReference>
<dbReference type="FunFam" id="3.40.605.10:FF:000029">
    <property type="entry name" value="Aldehyde dehydrogenase, mitochondrial"/>
    <property type="match status" value="1"/>
</dbReference>
<evidence type="ECO:0000256" key="6">
    <source>
        <dbReference type="RuleBase" id="RU003345"/>
    </source>
</evidence>
<evidence type="ECO:0000313" key="8">
    <source>
        <dbReference type="EMBL" id="EPB79046.1"/>
    </source>
</evidence>
<evidence type="ECO:0000256" key="5">
    <source>
        <dbReference type="PROSITE-ProRule" id="PRU10007"/>
    </source>
</evidence>
<dbReference type="Proteomes" id="UP000054495">
    <property type="component" value="Unassembled WGS sequence"/>
</dbReference>
<dbReference type="FunFam" id="3.40.605.10:FF:000026">
    <property type="entry name" value="Aldehyde dehydrogenase, putative"/>
    <property type="match status" value="1"/>
</dbReference>
<feature type="domain" description="Aldehyde dehydrogenase" evidence="7">
    <location>
        <begin position="39"/>
        <end position="116"/>
    </location>
</feature>
<evidence type="ECO:0000256" key="1">
    <source>
        <dbReference type="ARBA" id="ARBA00009986"/>
    </source>
</evidence>
<dbReference type="Gene3D" id="3.40.309.10">
    <property type="entry name" value="Aldehyde Dehydrogenase, Chain A, domain 2"/>
    <property type="match status" value="1"/>
</dbReference>
<sequence>MLRAGFACVALQIRRTSSIPQGIRGIKPKFTKLFINNEWVDAASKKTYETINPANNKVIAQIAEGDKADVDKAVKAACDAFRLGSTWRRMDAADRGILMQKLADLMERDRVILAVVAGSDRQWKAFWYGLHSRYGPSNRMHQWNFPLLMQAWKLGPALAMGNTVVMKCAEQTPLSALHVASLIKEAGFPPGVVNIVPGFGPTAGQAITTHMDIDKVAFTGSTEIGRVVMTAAAQSNVKKVTLELGGKSPNIIFADADMDFAAKQAHHGLFFNQGQVCCAGSRVFVEGKVYDEFIAKSKALAEKRVLGDPFDLKTEQGPQVDNDQLQTIIKYVECGKKEGAQLITGGKQWGDKGFFYEPTIFANVKDQMTIAQEEIFGPVMSVIRFDTMEDLVGIANNTIYGLAAAVVTNDIDKALYVANNIRAGSVWVNCFDVFDAAAPFGGYKQSGIGRELGEYGLEAYTEVKTVTIKVSQKNS</sequence>
<evidence type="ECO:0000256" key="3">
    <source>
        <dbReference type="ARBA" id="ARBA00023027"/>
    </source>
</evidence>
<dbReference type="InterPro" id="IPR016163">
    <property type="entry name" value="Ald_DH_C"/>
</dbReference>
<dbReference type="InterPro" id="IPR029510">
    <property type="entry name" value="Ald_DH_CS_GLU"/>
</dbReference>